<sequence>MGVLQKCVDHVHERDPEPIGFKETLLGHQVETMDALEMLASCFMTISDFSITQLHLNPETFLVILAFLTATSLFVKGLFALMLARVDELDTLTPLITTPTQTPVDTTPQITRPTLPQAVRLTSSDSPPPPRRSNHGKTLIVPLNASRYRVPVTPLLGTPDSRITSFEAGTTKSCATIPEGDEDESPSSEQIDDLISIDRIPVPTYSPPSVPEYHQNCVRQVPLETRHHLASPDGECSHMNSISSLNSTGSPIDITGSFSDSCYVNSDVISSANGSQVVDDHLCATEAEVQSKYHLHRIEEETETIDDGMRCARTVYSQNSLDQERNVVIPRSISEQVLLEGKNLYQ</sequence>
<evidence type="ECO:0000313" key="3">
    <source>
        <dbReference type="EMBL" id="VDM61458.1"/>
    </source>
</evidence>
<feature type="region of interest" description="Disordered" evidence="1">
    <location>
        <begin position="161"/>
        <end position="189"/>
    </location>
</feature>
<protein>
    <submittedName>
        <fullName evidence="5">Transmembrane protein</fullName>
    </submittedName>
</protein>
<evidence type="ECO:0000313" key="4">
    <source>
        <dbReference type="Proteomes" id="UP000267027"/>
    </source>
</evidence>
<evidence type="ECO:0000256" key="1">
    <source>
        <dbReference type="SAM" id="MobiDB-lite"/>
    </source>
</evidence>
<feature type="transmembrane region" description="Helical" evidence="2">
    <location>
        <begin position="61"/>
        <end position="84"/>
    </location>
</feature>
<evidence type="ECO:0000313" key="5">
    <source>
        <dbReference type="WBParaSite" id="ACOC_0000987201-mRNA-1"/>
    </source>
</evidence>
<dbReference type="EMBL" id="UYYA01004368">
    <property type="protein sequence ID" value="VDM61458.1"/>
    <property type="molecule type" value="Genomic_DNA"/>
</dbReference>
<keyword evidence="2" id="KW-0472">Membrane</keyword>
<keyword evidence="2" id="KW-0812">Transmembrane</keyword>
<dbReference type="WBParaSite" id="ACOC_0000987201-mRNA-1">
    <property type="protein sequence ID" value="ACOC_0000987201-mRNA-1"/>
    <property type="gene ID" value="ACOC_0000987201"/>
</dbReference>
<keyword evidence="4" id="KW-1185">Reference proteome</keyword>
<accession>A0A0R3PV55</accession>
<dbReference type="Proteomes" id="UP000267027">
    <property type="component" value="Unassembled WGS sequence"/>
</dbReference>
<feature type="region of interest" description="Disordered" evidence="1">
    <location>
        <begin position="96"/>
        <end position="137"/>
    </location>
</feature>
<dbReference type="AlphaFoldDB" id="A0A0R3PV55"/>
<reference evidence="3 4" key="2">
    <citation type="submission" date="2018-11" db="EMBL/GenBank/DDBJ databases">
        <authorList>
            <consortium name="Pathogen Informatics"/>
        </authorList>
    </citation>
    <scope>NUCLEOTIDE SEQUENCE [LARGE SCALE GENOMIC DNA]</scope>
    <source>
        <strain evidence="3 4">Costa Rica</strain>
    </source>
</reference>
<evidence type="ECO:0000256" key="2">
    <source>
        <dbReference type="SAM" id="Phobius"/>
    </source>
</evidence>
<gene>
    <name evidence="3" type="ORF">ACOC_LOCUS9873</name>
</gene>
<keyword evidence="2" id="KW-1133">Transmembrane helix</keyword>
<dbReference type="OrthoDB" id="5825563at2759"/>
<feature type="compositionally biased region" description="Acidic residues" evidence="1">
    <location>
        <begin position="179"/>
        <end position="189"/>
    </location>
</feature>
<organism evidence="5">
    <name type="scientific">Angiostrongylus costaricensis</name>
    <name type="common">Nematode worm</name>
    <dbReference type="NCBI Taxonomy" id="334426"/>
    <lineage>
        <taxon>Eukaryota</taxon>
        <taxon>Metazoa</taxon>
        <taxon>Ecdysozoa</taxon>
        <taxon>Nematoda</taxon>
        <taxon>Chromadorea</taxon>
        <taxon>Rhabditida</taxon>
        <taxon>Rhabditina</taxon>
        <taxon>Rhabditomorpha</taxon>
        <taxon>Strongyloidea</taxon>
        <taxon>Metastrongylidae</taxon>
        <taxon>Angiostrongylus</taxon>
    </lineage>
</organism>
<proteinExistence type="predicted"/>
<reference evidence="5" key="1">
    <citation type="submission" date="2016-04" db="UniProtKB">
        <authorList>
            <consortium name="WormBaseParasite"/>
        </authorList>
    </citation>
    <scope>IDENTIFICATION</scope>
</reference>
<feature type="compositionally biased region" description="Polar residues" evidence="1">
    <location>
        <begin position="161"/>
        <end position="174"/>
    </location>
</feature>
<feature type="compositionally biased region" description="Low complexity" evidence="1">
    <location>
        <begin position="96"/>
        <end position="111"/>
    </location>
</feature>
<dbReference type="OMA" id="CNIIIPH"/>
<name>A0A0R3PV55_ANGCS</name>